<dbReference type="EMBL" id="PYNF01000003">
    <property type="protein sequence ID" value="PSV00384.1"/>
    <property type="molecule type" value="Genomic_DNA"/>
</dbReference>
<proteinExistence type="predicted"/>
<organism evidence="1 2">
    <name type="scientific">Photobacterium kishitanii</name>
    <dbReference type="NCBI Taxonomy" id="318456"/>
    <lineage>
        <taxon>Bacteria</taxon>
        <taxon>Pseudomonadati</taxon>
        <taxon>Pseudomonadota</taxon>
        <taxon>Gammaproteobacteria</taxon>
        <taxon>Vibrionales</taxon>
        <taxon>Vibrionaceae</taxon>
        <taxon>Photobacterium</taxon>
    </lineage>
</organism>
<name>A0A2T3KKY8_9GAMM</name>
<gene>
    <name evidence="1" type="ORF">C9J27_04450</name>
</gene>
<dbReference type="AlphaFoldDB" id="A0A2T3KKY8"/>
<accession>A0A2T3KKY8</accession>
<sequence length="99" mass="11196">MPTFTCTTDTRAVLSVTKQTKKKAVAFCEDYGHKVVSVNLSDDKTKTNHPLIGSYAQVREFDGEIVEVDEQKRIVYVNYEDENGNTKTGTCNLIDCDWQ</sequence>
<reference evidence="1 2" key="1">
    <citation type="submission" date="2018-01" db="EMBL/GenBank/DDBJ databases">
        <title>Whole genome sequencing of Histamine producing bacteria.</title>
        <authorList>
            <person name="Butler K."/>
        </authorList>
    </citation>
    <scope>NUCLEOTIDE SEQUENCE [LARGE SCALE GENOMIC DNA]</scope>
    <source>
        <strain evidence="1 2">FS-7.2</strain>
    </source>
</reference>
<protein>
    <submittedName>
        <fullName evidence="1">Uncharacterized protein</fullName>
    </submittedName>
</protein>
<dbReference type="Proteomes" id="UP000241426">
    <property type="component" value="Unassembled WGS sequence"/>
</dbReference>
<evidence type="ECO:0000313" key="2">
    <source>
        <dbReference type="Proteomes" id="UP000241426"/>
    </source>
</evidence>
<comment type="caution">
    <text evidence="1">The sequence shown here is derived from an EMBL/GenBank/DDBJ whole genome shotgun (WGS) entry which is preliminary data.</text>
</comment>
<dbReference type="RefSeq" id="WP_107289014.1">
    <property type="nucleotide sequence ID" value="NZ_PYNF01000003.1"/>
</dbReference>
<evidence type="ECO:0000313" key="1">
    <source>
        <dbReference type="EMBL" id="PSV00384.1"/>
    </source>
</evidence>